<comment type="similarity">
    <text evidence="9">Belongs to the MntA antitoxin family.</text>
</comment>
<feature type="domain" description="Polymerase nucleotidyl transferase" evidence="10">
    <location>
        <begin position="108"/>
        <end position="171"/>
    </location>
</feature>
<evidence type="ECO:0000313" key="11">
    <source>
        <dbReference type="EMBL" id="QJW35473.1"/>
    </source>
</evidence>
<name>A0A6M5UE26_9MICO</name>
<evidence type="ECO:0000256" key="7">
    <source>
        <dbReference type="ARBA" id="ARBA00022840"/>
    </source>
</evidence>
<organism evidence="11 12">
    <name type="scientific">Cellulosimicrobium protaetiae</name>
    <dbReference type="NCBI Taxonomy" id="2587808"/>
    <lineage>
        <taxon>Bacteria</taxon>
        <taxon>Bacillati</taxon>
        <taxon>Actinomycetota</taxon>
        <taxon>Actinomycetes</taxon>
        <taxon>Micrococcales</taxon>
        <taxon>Promicromonosporaceae</taxon>
        <taxon>Cellulosimicrobium</taxon>
    </lineage>
</organism>
<keyword evidence="3" id="KW-0808">Transferase</keyword>
<evidence type="ECO:0000256" key="4">
    <source>
        <dbReference type="ARBA" id="ARBA00022695"/>
    </source>
</evidence>
<accession>A0A6M5UE26</accession>
<dbReference type="OrthoDB" id="9803128at2"/>
<dbReference type="GO" id="GO:0005524">
    <property type="term" value="F:ATP binding"/>
    <property type="evidence" value="ECO:0007669"/>
    <property type="project" value="UniProtKB-KW"/>
</dbReference>
<evidence type="ECO:0000256" key="6">
    <source>
        <dbReference type="ARBA" id="ARBA00022741"/>
    </source>
</evidence>
<dbReference type="InterPro" id="IPR002934">
    <property type="entry name" value="Polymerase_NTP_transf_dom"/>
</dbReference>
<dbReference type="AlphaFoldDB" id="A0A6M5UE26"/>
<evidence type="ECO:0000256" key="1">
    <source>
        <dbReference type="ARBA" id="ARBA00001946"/>
    </source>
</evidence>
<protein>
    <recommendedName>
        <fullName evidence="10">Polymerase nucleotidyl transferase domain-containing protein</fullName>
    </recommendedName>
</protein>
<dbReference type="InterPro" id="IPR043519">
    <property type="entry name" value="NT_sf"/>
</dbReference>
<evidence type="ECO:0000256" key="2">
    <source>
        <dbReference type="ARBA" id="ARBA00022649"/>
    </source>
</evidence>
<dbReference type="InterPro" id="IPR052038">
    <property type="entry name" value="Type-VII_TA_antitoxin"/>
</dbReference>
<keyword evidence="2" id="KW-1277">Toxin-antitoxin system</keyword>
<comment type="cofactor">
    <cofactor evidence="1">
        <name>Mg(2+)</name>
        <dbReference type="ChEBI" id="CHEBI:18420"/>
    </cofactor>
</comment>
<dbReference type="PANTHER" id="PTHR33571">
    <property type="entry name" value="SSL8005 PROTEIN"/>
    <property type="match status" value="1"/>
</dbReference>
<keyword evidence="8" id="KW-0460">Magnesium</keyword>
<evidence type="ECO:0000256" key="9">
    <source>
        <dbReference type="ARBA" id="ARBA00038276"/>
    </source>
</evidence>
<dbReference type="Pfam" id="PF01909">
    <property type="entry name" value="NTP_transf_2"/>
    <property type="match status" value="1"/>
</dbReference>
<keyword evidence="7" id="KW-0067">ATP-binding</keyword>
<evidence type="ECO:0000256" key="8">
    <source>
        <dbReference type="ARBA" id="ARBA00022842"/>
    </source>
</evidence>
<dbReference type="SUPFAM" id="SSF81301">
    <property type="entry name" value="Nucleotidyltransferase"/>
    <property type="match status" value="1"/>
</dbReference>
<dbReference type="PANTHER" id="PTHR33571:SF12">
    <property type="entry name" value="BSL3053 PROTEIN"/>
    <property type="match status" value="1"/>
</dbReference>
<keyword evidence="12" id="KW-1185">Reference proteome</keyword>
<keyword evidence="6" id="KW-0547">Nucleotide-binding</keyword>
<gene>
    <name evidence="11" type="ORF">FIC82_003905</name>
</gene>
<evidence type="ECO:0000313" key="12">
    <source>
        <dbReference type="Proteomes" id="UP000451354"/>
    </source>
</evidence>
<evidence type="ECO:0000256" key="5">
    <source>
        <dbReference type="ARBA" id="ARBA00022723"/>
    </source>
</evidence>
<keyword evidence="5" id="KW-0479">Metal-binding</keyword>
<dbReference type="GO" id="GO:0046872">
    <property type="term" value="F:metal ion binding"/>
    <property type="evidence" value="ECO:0007669"/>
    <property type="project" value="UniProtKB-KW"/>
</dbReference>
<keyword evidence="4" id="KW-0548">Nucleotidyltransferase</keyword>
<sequence length="178" mass="18560">MVEGSSVEAAFEAYLGGLATRARALRDEASATLERGARQAAELGWSQRRIAAGLGRSQPEIKRLLDRSAESGAAAHVEASTGPPTVLDTVLRGKRDAVVSAAARHGAGNVRVFGSVATGTDTPESDVDLLVDVDDAVGLMGLAALQLELEEILGRAVDVVPERSLRPEVRATVQAIPL</sequence>
<dbReference type="Proteomes" id="UP000451354">
    <property type="component" value="Chromosome"/>
</dbReference>
<proteinExistence type="inferred from homology"/>
<evidence type="ECO:0000256" key="3">
    <source>
        <dbReference type="ARBA" id="ARBA00022679"/>
    </source>
</evidence>
<dbReference type="Gene3D" id="3.30.460.10">
    <property type="entry name" value="Beta Polymerase, domain 2"/>
    <property type="match status" value="1"/>
</dbReference>
<reference evidence="12" key="1">
    <citation type="journal article" date="2022" name="Int. J. Syst. Evol. Microbiol.">
        <title>Cellulosimicrobium protaetiae sp. nov., isolated from the gut of the larva of Protaetia brevitarsis seulensis.</title>
        <authorList>
            <person name="Le Han H."/>
            <person name="Nguyen T.T.H."/>
            <person name="Li Z."/>
            <person name="Shin N.R."/>
            <person name="Kim S.G."/>
        </authorList>
    </citation>
    <scope>NUCLEOTIDE SEQUENCE [LARGE SCALE GENOMIC DNA]</scope>
    <source>
        <strain evidence="12">BI34</strain>
    </source>
</reference>
<dbReference type="GO" id="GO:0016779">
    <property type="term" value="F:nucleotidyltransferase activity"/>
    <property type="evidence" value="ECO:0007669"/>
    <property type="project" value="UniProtKB-KW"/>
</dbReference>
<evidence type="ECO:0000259" key="10">
    <source>
        <dbReference type="Pfam" id="PF01909"/>
    </source>
</evidence>
<dbReference type="EMBL" id="CP052757">
    <property type="protein sequence ID" value="QJW35473.1"/>
    <property type="molecule type" value="Genomic_DNA"/>
</dbReference>
<dbReference type="KEGG" id="cprt:FIC82_003905"/>